<sequence length="160" mass="18601">MACRRNSNFERARWREECREKLSRHISARLGIRVDPENVRLITASEDPYVWNVLPGREHLFSKHMSKHSTGAYMQLCRELGSGFEAVPAKVEALFTSVIPKLIYFENSGCMFAQPSSFKSTIEELEAKNKNLVDEIKRLQDTLDIEIRRRQCAEDKIRDL</sequence>
<keyword evidence="1" id="KW-0175">Coiled coil</keyword>
<organism evidence="2 3">
    <name type="scientific">Lepidopterella palustris CBS 459.81</name>
    <dbReference type="NCBI Taxonomy" id="1314670"/>
    <lineage>
        <taxon>Eukaryota</taxon>
        <taxon>Fungi</taxon>
        <taxon>Dikarya</taxon>
        <taxon>Ascomycota</taxon>
        <taxon>Pezizomycotina</taxon>
        <taxon>Dothideomycetes</taxon>
        <taxon>Pleosporomycetidae</taxon>
        <taxon>Mytilinidiales</taxon>
        <taxon>Argynnaceae</taxon>
        <taxon>Lepidopterella</taxon>
    </lineage>
</organism>
<dbReference type="Proteomes" id="UP000250266">
    <property type="component" value="Unassembled WGS sequence"/>
</dbReference>
<dbReference type="AlphaFoldDB" id="A0A8E2JAK5"/>
<feature type="coiled-coil region" evidence="1">
    <location>
        <begin position="122"/>
        <end position="156"/>
    </location>
</feature>
<dbReference type="OrthoDB" id="5428321at2759"/>
<feature type="non-terminal residue" evidence="2">
    <location>
        <position position="160"/>
    </location>
</feature>
<protein>
    <submittedName>
        <fullName evidence="2">Uncharacterized protein</fullName>
    </submittedName>
</protein>
<evidence type="ECO:0000313" key="3">
    <source>
        <dbReference type="Proteomes" id="UP000250266"/>
    </source>
</evidence>
<name>A0A8E2JAK5_9PEZI</name>
<accession>A0A8E2JAK5</accession>
<reference evidence="2 3" key="1">
    <citation type="journal article" date="2016" name="Nat. Commun.">
        <title>Ectomycorrhizal ecology is imprinted in the genome of the dominant symbiotic fungus Cenococcum geophilum.</title>
        <authorList>
            <consortium name="DOE Joint Genome Institute"/>
            <person name="Peter M."/>
            <person name="Kohler A."/>
            <person name="Ohm R.A."/>
            <person name="Kuo A."/>
            <person name="Krutzmann J."/>
            <person name="Morin E."/>
            <person name="Arend M."/>
            <person name="Barry K.W."/>
            <person name="Binder M."/>
            <person name="Choi C."/>
            <person name="Clum A."/>
            <person name="Copeland A."/>
            <person name="Grisel N."/>
            <person name="Haridas S."/>
            <person name="Kipfer T."/>
            <person name="LaButti K."/>
            <person name="Lindquist E."/>
            <person name="Lipzen A."/>
            <person name="Maire R."/>
            <person name="Meier B."/>
            <person name="Mihaltcheva S."/>
            <person name="Molinier V."/>
            <person name="Murat C."/>
            <person name="Poggeler S."/>
            <person name="Quandt C.A."/>
            <person name="Sperisen C."/>
            <person name="Tritt A."/>
            <person name="Tisserant E."/>
            <person name="Crous P.W."/>
            <person name="Henrissat B."/>
            <person name="Nehls U."/>
            <person name="Egli S."/>
            <person name="Spatafora J.W."/>
            <person name="Grigoriev I.V."/>
            <person name="Martin F.M."/>
        </authorList>
    </citation>
    <scope>NUCLEOTIDE SEQUENCE [LARGE SCALE GENOMIC DNA]</scope>
    <source>
        <strain evidence="2 3">CBS 459.81</strain>
    </source>
</reference>
<proteinExistence type="predicted"/>
<evidence type="ECO:0000256" key="1">
    <source>
        <dbReference type="SAM" id="Coils"/>
    </source>
</evidence>
<gene>
    <name evidence="2" type="ORF">K432DRAFT_272957</name>
</gene>
<dbReference type="EMBL" id="KV745328">
    <property type="protein sequence ID" value="OCK75347.1"/>
    <property type="molecule type" value="Genomic_DNA"/>
</dbReference>
<evidence type="ECO:0000313" key="2">
    <source>
        <dbReference type="EMBL" id="OCK75347.1"/>
    </source>
</evidence>
<keyword evidence="3" id="KW-1185">Reference proteome</keyword>